<dbReference type="Proteomes" id="UP000280507">
    <property type="component" value="Unassembled WGS sequence"/>
</dbReference>
<protein>
    <recommendedName>
        <fullName evidence="2">Putative regulatory protein FmdB zinc ribbon domain-containing protein</fullName>
    </recommendedName>
</protein>
<dbReference type="SMART" id="SM00834">
    <property type="entry name" value="CxxC_CXXC_SSSS"/>
    <property type="match status" value="1"/>
</dbReference>
<reference evidence="3 4" key="1">
    <citation type="journal article" date="2012" name="Int. J. Syst. Evol. Microbiol.">
        <title>Marinomonas hwangdonensis sp. nov., isolated from seawater.</title>
        <authorList>
            <person name="Jung Y.T."/>
            <person name="Oh T.K."/>
            <person name="Yoon J.H."/>
        </authorList>
    </citation>
    <scope>NUCLEOTIDE SEQUENCE [LARGE SCALE GENOMIC DNA]</scope>
    <source>
        <strain evidence="3 4">HDW-15</strain>
    </source>
</reference>
<gene>
    <name evidence="3" type="ORF">EBI00_14945</name>
</gene>
<sequence length="130" mass="14160">MPIYTYESTATGERFDFMQKMADPRYTQHPETGEELVRVIVPGVSIRYNGIREHVKVNKKSPAATACGCASNSALAQQMFANSRETPRYGSIDSRRTVTGGVSEQKHSSHSHGSGCGHSHSHGSSCGHNH</sequence>
<accession>A0A3M8PXS4</accession>
<dbReference type="AlphaFoldDB" id="A0A3M8PXS4"/>
<evidence type="ECO:0000313" key="3">
    <source>
        <dbReference type="EMBL" id="RNF48091.1"/>
    </source>
</evidence>
<dbReference type="InterPro" id="IPR013429">
    <property type="entry name" value="Regulatory_FmdB_Zinc_ribbon"/>
</dbReference>
<name>A0A3M8PXS4_9GAMM</name>
<feature type="domain" description="Putative regulatory protein FmdB zinc ribbon" evidence="2">
    <location>
        <begin position="1"/>
        <end position="41"/>
    </location>
</feature>
<evidence type="ECO:0000313" key="4">
    <source>
        <dbReference type="Proteomes" id="UP000280507"/>
    </source>
</evidence>
<evidence type="ECO:0000256" key="1">
    <source>
        <dbReference type="SAM" id="MobiDB-lite"/>
    </source>
</evidence>
<proteinExistence type="predicted"/>
<dbReference type="RefSeq" id="WP_123096742.1">
    <property type="nucleotide sequence ID" value="NZ_RIZG01000013.1"/>
</dbReference>
<keyword evidence="4" id="KW-1185">Reference proteome</keyword>
<dbReference type="OrthoDB" id="9813321at2"/>
<dbReference type="EMBL" id="RIZG01000013">
    <property type="protein sequence ID" value="RNF48091.1"/>
    <property type="molecule type" value="Genomic_DNA"/>
</dbReference>
<comment type="caution">
    <text evidence="3">The sequence shown here is derived from an EMBL/GenBank/DDBJ whole genome shotgun (WGS) entry which is preliminary data.</text>
</comment>
<feature type="region of interest" description="Disordered" evidence="1">
    <location>
        <begin position="82"/>
        <end position="130"/>
    </location>
</feature>
<evidence type="ECO:0000259" key="2">
    <source>
        <dbReference type="SMART" id="SM00834"/>
    </source>
</evidence>
<organism evidence="3 4">
    <name type="scientific">Marinomonas hwangdonensis</name>
    <dbReference type="NCBI Taxonomy" id="1053647"/>
    <lineage>
        <taxon>Bacteria</taxon>
        <taxon>Pseudomonadati</taxon>
        <taxon>Pseudomonadota</taxon>
        <taxon>Gammaproteobacteria</taxon>
        <taxon>Oceanospirillales</taxon>
        <taxon>Oceanospirillaceae</taxon>
        <taxon>Marinomonas</taxon>
    </lineage>
</organism>